<reference evidence="1 2" key="1">
    <citation type="submission" date="2019-10" db="EMBL/GenBank/DDBJ databases">
        <title>Whole genome shotgun sequence of Acrocarpospora pleiomorpha NBRC 16267.</title>
        <authorList>
            <person name="Ichikawa N."/>
            <person name="Kimura A."/>
            <person name="Kitahashi Y."/>
            <person name="Komaki H."/>
            <person name="Oguchi A."/>
        </authorList>
    </citation>
    <scope>NUCLEOTIDE SEQUENCE [LARGE SCALE GENOMIC DNA]</scope>
    <source>
        <strain evidence="1 2">NBRC 16267</strain>
    </source>
</reference>
<organism evidence="1 2">
    <name type="scientific">Acrocarpospora pleiomorpha</name>
    <dbReference type="NCBI Taxonomy" id="90975"/>
    <lineage>
        <taxon>Bacteria</taxon>
        <taxon>Bacillati</taxon>
        <taxon>Actinomycetota</taxon>
        <taxon>Actinomycetes</taxon>
        <taxon>Streptosporangiales</taxon>
        <taxon>Streptosporangiaceae</taxon>
        <taxon>Acrocarpospora</taxon>
    </lineage>
</organism>
<evidence type="ECO:0000313" key="1">
    <source>
        <dbReference type="EMBL" id="GES17411.1"/>
    </source>
</evidence>
<dbReference type="Proteomes" id="UP000377595">
    <property type="component" value="Unassembled WGS sequence"/>
</dbReference>
<name>A0A5M3XD09_9ACTN</name>
<keyword evidence="2" id="KW-1185">Reference proteome</keyword>
<proteinExistence type="predicted"/>
<dbReference type="AlphaFoldDB" id="A0A5M3XD09"/>
<comment type="caution">
    <text evidence="1">The sequence shown here is derived from an EMBL/GenBank/DDBJ whole genome shotgun (WGS) entry which is preliminary data.</text>
</comment>
<evidence type="ECO:0000313" key="2">
    <source>
        <dbReference type="Proteomes" id="UP000377595"/>
    </source>
</evidence>
<dbReference type="EMBL" id="BLAF01000004">
    <property type="protein sequence ID" value="GES17411.1"/>
    <property type="molecule type" value="Genomic_DNA"/>
</dbReference>
<accession>A0A5M3XD09</accession>
<protein>
    <submittedName>
        <fullName evidence="1">Uncharacterized protein</fullName>
    </submittedName>
</protein>
<sequence length="63" mass="6596">MLVWNSGLVGAADFGGEGSSPFTPETVVSEEGAGLVRRVILGHAPDGRACILADERTTVQERL</sequence>
<gene>
    <name evidence="1" type="ORF">Aple_003060</name>
</gene>